<evidence type="ECO:0000313" key="2">
    <source>
        <dbReference type="EMBL" id="SFC36086.1"/>
    </source>
</evidence>
<keyword evidence="2" id="KW-0808">Transferase</keyword>
<dbReference type="InterPro" id="IPR029063">
    <property type="entry name" value="SAM-dependent_MTases_sf"/>
</dbReference>
<dbReference type="SUPFAM" id="SSF53335">
    <property type="entry name" value="S-adenosyl-L-methionine-dependent methyltransferases"/>
    <property type="match status" value="1"/>
</dbReference>
<evidence type="ECO:0000259" key="1">
    <source>
        <dbReference type="Pfam" id="PF08242"/>
    </source>
</evidence>
<dbReference type="Pfam" id="PF08242">
    <property type="entry name" value="Methyltransf_12"/>
    <property type="match status" value="1"/>
</dbReference>
<keyword evidence="2" id="KW-0489">Methyltransferase</keyword>
<feature type="domain" description="Methyltransferase type 12" evidence="1">
    <location>
        <begin position="49"/>
        <end position="147"/>
    </location>
</feature>
<dbReference type="STRING" id="910347.SAMN05421773_10373"/>
<protein>
    <submittedName>
        <fullName evidence="2">Methyltransferase domain-containing protein</fullName>
    </submittedName>
</protein>
<gene>
    <name evidence="2" type="ORF">SAMN05421773_10373</name>
</gene>
<dbReference type="PANTHER" id="PTHR43861:SF1">
    <property type="entry name" value="TRANS-ACONITATE 2-METHYLTRANSFERASE"/>
    <property type="match status" value="1"/>
</dbReference>
<dbReference type="EMBL" id="FOLM01000003">
    <property type="protein sequence ID" value="SFC36086.1"/>
    <property type="molecule type" value="Genomic_DNA"/>
</dbReference>
<dbReference type="GO" id="GO:0008168">
    <property type="term" value="F:methyltransferase activity"/>
    <property type="evidence" value="ECO:0007669"/>
    <property type="project" value="UniProtKB-KW"/>
</dbReference>
<dbReference type="GO" id="GO:0017000">
    <property type="term" value="P:antibiotic biosynthetic process"/>
    <property type="evidence" value="ECO:0007669"/>
    <property type="project" value="UniProtKB-ARBA"/>
</dbReference>
<dbReference type="Proteomes" id="UP000199207">
    <property type="component" value="Unassembled WGS sequence"/>
</dbReference>
<organism evidence="2 3">
    <name type="scientific">Streptomyces aidingensis</name>
    <dbReference type="NCBI Taxonomy" id="910347"/>
    <lineage>
        <taxon>Bacteria</taxon>
        <taxon>Bacillati</taxon>
        <taxon>Actinomycetota</taxon>
        <taxon>Actinomycetes</taxon>
        <taxon>Kitasatosporales</taxon>
        <taxon>Streptomycetaceae</taxon>
        <taxon>Streptomyces</taxon>
    </lineage>
</organism>
<dbReference type="Gene3D" id="3.40.50.150">
    <property type="entry name" value="Vaccinia Virus protein VP39"/>
    <property type="match status" value="1"/>
</dbReference>
<dbReference type="AlphaFoldDB" id="A0A1I1IIL1"/>
<dbReference type="InterPro" id="IPR013217">
    <property type="entry name" value="Methyltransf_12"/>
</dbReference>
<proteinExistence type="predicted"/>
<dbReference type="CDD" id="cd02440">
    <property type="entry name" value="AdoMet_MTases"/>
    <property type="match status" value="1"/>
</dbReference>
<evidence type="ECO:0000313" key="3">
    <source>
        <dbReference type="Proteomes" id="UP000199207"/>
    </source>
</evidence>
<sequence length="259" mass="28490">MHRADAEKHYEALAESYDELWVYSEDYVPWMSGRIASALGLTAGDRIGDIGCGTGLFAREVARAVRPDAGILCVDPSAAMLDRIDTSVPGLRTLRASAEELVRGDVALPPSHRPLDAVWLKEAVHHFEDPAATLTGLTGLLAPQGRLLVVMLPATIAYPLFPAALRRYEELQPDPARLAEALSSAGLAVELSHVEHELRIERERYFAMVRSRYMSVLSTFGDAELEGGLDWMRTAHPEEVLVFPDRFAFILARRNGDAG</sequence>
<name>A0A1I1IIL1_9ACTN</name>
<reference evidence="2 3" key="1">
    <citation type="submission" date="2016-10" db="EMBL/GenBank/DDBJ databases">
        <authorList>
            <person name="de Groot N.N."/>
        </authorList>
    </citation>
    <scope>NUCLEOTIDE SEQUENCE [LARGE SCALE GENOMIC DNA]</scope>
    <source>
        <strain evidence="2 3">CGMCC 4.5739</strain>
    </source>
</reference>
<keyword evidence="3" id="KW-1185">Reference proteome</keyword>
<accession>A0A1I1IIL1</accession>
<dbReference type="GO" id="GO:0032259">
    <property type="term" value="P:methylation"/>
    <property type="evidence" value="ECO:0007669"/>
    <property type="project" value="UniProtKB-KW"/>
</dbReference>
<dbReference type="PANTHER" id="PTHR43861">
    <property type="entry name" value="TRANS-ACONITATE 2-METHYLTRANSFERASE-RELATED"/>
    <property type="match status" value="1"/>
</dbReference>